<comment type="subcellular location">
    <subcellularLocation>
        <location evidence="6">Cell membrane</location>
        <topology evidence="6">Multi-pass membrane protein</topology>
    </subcellularLocation>
    <subcellularLocation>
        <location evidence="1">Membrane</location>
    </subcellularLocation>
</comment>
<feature type="transmembrane region" description="Helical" evidence="6">
    <location>
        <begin position="222"/>
        <end position="243"/>
    </location>
</feature>
<sequence>MTERGPRSAPFLIALGICAALVFTGLVALGLWQVERRAWKLDLIAKVDQRVHAQPVAAPGPGQWPQVSLAADEYRRVSATGTLLHDRETLVQATTALGGGYWVLTPLQRADGSVVLINRGFVPPERRDRANRGDSAPSGETTITGLLRMTEPGGSFLRHNDPTPNRWYSRDVKAIAAARGLDQVAPFFIDEGAHVDQSAAAPRQQSWPVAGLTVISFPNSHLTYAITWFALALMILAAAWYVARDELRLRRSRMREDARHD</sequence>
<comment type="caution">
    <text evidence="7">The sequence shown here is derived from an EMBL/GenBank/DDBJ whole genome shotgun (WGS) entry which is preliminary data.</text>
</comment>
<dbReference type="PROSITE" id="PS50895">
    <property type="entry name" value="SURF1"/>
    <property type="match status" value="1"/>
</dbReference>
<evidence type="ECO:0000256" key="3">
    <source>
        <dbReference type="ARBA" id="ARBA00022692"/>
    </source>
</evidence>
<keyword evidence="5 6" id="KW-0472">Membrane</keyword>
<dbReference type="EMBL" id="JBBKZU010000006">
    <property type="protein sequence ID" value="MEJ8812620.1"/>
    <property type="molecule type" value="Genomic_DNA"/>
</dbReference>
<evidence type="ECO:0000256" key="6">
    <source>
        <dbReference type="RuleBase" id="RU363076"/>
    </source>
</evidence>
<dbReference type="InterPro" id="IPR002994">
    <property type="entry name" value="Surf1/Shy1"/>
</dbReference>
<proteinExistence type="inferred from homology"/>
<keyword evidence="4 6" id="KW-1133">Transmembrane helix</keyword>
<evidence type="ECO:0000313" key="7">
    <source>
        <dbReference type="EMBL" id="MEJ8812620.1"/>
    </source>
</evidence>
<organism evidence="7 8">
    <name type="scientific">Variovorax ureilyticus</name>
    <dbReference type="NCBI Taxonomy" id="1836198"/>
    <lineage>
        <taxon>Bacteria</taxon>
        <taxon>Pseudomonadati</taxon>
        <taxon>Pseudomonadota</taxon>
        <taxon>Betaproteobacteria</taxon>
        <taxon>Burkholderiales</taxon>
        <taxon>Comamonadaceae</taxon>
        <taxon>Variovorax</taxon>
    </lineage>
</organism>
<keyword evidence="8" id="KW-1185">Reference proteome</keyword>
<keyword evidence="6" id="KW-1003">Cell membrane</keyword>
<feature type="transmembrane region" description="Helical" evidence="6">
    <location>
        <begin position="12"/>
        <end position="32"/>
    </location>
</feature>
<comment type="similarity">
    <text evidence="2 6">Belongs to the SURF1 family.</text>
</comment>
<dbReference type="Proteomes" id="UP001365846">
    <property type="component" value="Unassembled WGS sequence"/>
</dbReference>
<evidence type="ECO:0000256" key="5">
    <source>
        <dbReference type="ARBA" id="ARBA00023136"/>
    </source>
</evidence>
<reference evidence="7 8" key="1">
    <citation type="submission" date="2024-03" db="EMBL/GenBank/DDBJ databases">
        <title>Novel species of the genus Variovorax.</title>
        <authorList>
            <person name="Liu Q."/>
            <person name="Xin Y.-H."/>
        </authorList>
    </citation>
    <scope>NUCLEOTIDE SEQUENCE [LARGE SCALE GENOMIC DNA]</scope>
    <source>
        <strain evidence="7 8">KACC 18899</strain>
    </source>
</reference>
<dbReference type="PANTHER" id="PTHR23427">
    <property type="entry name" value="SURFEIT LOCUS PROTEIN"/>
    <property type="match status" value="1"/>
</dbReference>
<dbReference type="InterPro" id="IPR045214">
    <property type="entry name" value="Surf1/Surf4"/>
</dbReference>
<accession>A0ABU8VGB8</accession>
<name>A0ABU8VGB8_9BURK</name>
<keyword evidence="3 6" id="KW-0812">Transmembrane</keyword>
<evidence type="ECO:0000256" key="1">
    <source>
        <dbReference type="ARBA" id="ARBA00004370"/>
    </source>
</evidence>
<evidence type="ECO:0000313" key="8">
    <source>
        <dbReference type="Proteomes" id="UP001365846"/>
    </source>
</evidence>
<protein>
    <recommendedName>
        <fullName evidence="6">SURF1-like protein</fullName>
    </recommendedName>
</protein>
<dbReference type="PANTHER" id="PTHR23427:SF2">
    <property type="entry name" value="SURFEIT LOCUS PROTEIN 1"/>
    <property type="match status" value="1"/>
</dbReference>
<evidence type="ECO:0000256" key="4">
    <source>
        <dbReference type="ARBA" id="ARBA00022989"/>
    </source>
</evidence>
<gene>
    <name evidence="7" type="ORF">WKW77_16160</name>
</gene>
<dbReference type="Pfam" id="PF02104">
    <property type="entry name" value="SURF1"/>
    <property type="match status" value="1"/>
</dbReference>
<dbReference type="CDD" id="cd06662">
    <property type="entry name" value="SURF1"/>
    <property type="match status" value="1"/>
</dbReference>
<evidence type="ECO:0000256" key="2">
    <source>
        <dbReference type="ARBA" id="ARBA00007165"/>
    </source>
</evidence>
<dbReference type="RefSeq" id="WP_340357868.1">
    <property type="nucleotide sequence ID" value="NZ_JBBKZU010000006.1"/>
</dbReference>